<dbReference type="InterPro" id="IPR007365">
    <property type="entry name" value="TFR-like_dimer_dom"/>
</dbReference>
<evidence type="ECO:0000313" key="7">
    <source>
        <dbReference type="Proteomes" id="UP000265040"/>
    </source>
</evidence>
<keyword evidence="2" id="KW-0472">Membrane</keyword>
<organism evidence="6 7">
    <name type="scientific">Anabas testudineus</name>
    <name type="common">Climbing perch</name>
    <name type="synonym">Anthias testudineus</name>
    <dbReference type="NCBI Taxonomy" id="64144"/>
    <lineage>
        <taxon>Eukaryota</taxon>
        <taxon>Metazoa</taxon>
        <taxon>Chordata</taxon>
        <taxon>Craniata</taxon>
        <taxon>Vertebrata</taxon>
        <taxon>Euteleostomi</taxon>
        <taxon>Actinopterygii</taxon>
        <taxon>Neopterygii</taxon>
        <taxon>Teleostei</taxon>
        <taxon>Neoteleostei</taxon>
        <taxon>Acanthomorphata</taxon>
        <taxon>Anabantaria</taxon>
        <taxon>Anabantiformes</taxon>
        <taxon>Anabantoidei</taxon>
        <taxon>Anabantidae</taxon>
        <taxon>Anabas</taxon>
    </lineage>
</organism>
<keyword evidence="2" id="KW-0812">Transmembrane</keyword>
<keyword evidence="2" id="KW-0449">Lipoprotein</keyword>
<dbReference type="Pfam" id="PF04253">
    <property type="entry name" value="TFR_dimer"/>
    <property type="match status" value="1"/>
</dbReference>
<dbReference type="GO" id="GO:0006879">
    <property type="term" value="P:intracellular iron ion homeostasis"/>
    <property type="evidence" value="ECO:0007669"/>
    <property type="project" value="UniProtKB-UniRule"/>
</dbReference>
<dbReference type="FunFam" id="3.40.630.10:FF:000101">
    <property type="entry name" value="N-acetylated alpha-linked acidic dipeptidase like 1"/>
    <property type="match status" value="1"/>
</dbReference>
<evidence type="ECO:0000256" key="1">
    <source>
        <dbReference type="ARBA" id="ARBA00005634"/>
    </source>
</evidence>
<evidence type="ECO:0000256" key="2">
    <source>
        <dbReference type="RuleBase" id="RU367157"/>
    </source>
</evidence>
<dbReference type="GO" id="GO:0042470">
    <property type="term" value="C:melanosome"/>
    <property type="evidence" value="ECO:0007669"/>
    <property type="project" value="UniProtKB-SubCell"/>
</dbReference>
<proteinExistence type="inferred from homology"/>
<dbReference type="InterPro" id="IPR039373">
    <property type="entry name" value="Peptidase_M28B"/>
</dbReference>
<dbReference type="Proteomes" id="UP000265040">
    <property type="component" value="Chromosome 17"/>
</dbReference>
<dbReference type="SUPFAM" id="SSF53187">
    <property type="entry name" value="Zn-dependent exopeptidases"/>
    <property type="match status" value="1"/>
</dbReference>
<keyword evidence="2" id="KW-1003">Cell membrane</keyword>
<dbReference type="AlphaFoldDB" id="A0A7N6B2F5"/>
<keyword evidence="2" id="KW-0325">Glycoprotein</keyword>
<accession>A0A7N6B2F5</accession>
<keyword evidence="2" id="KW-0675">Receptor</keyword>
<keyword evidence="2" id="KW-0564">Palmitate</keyword>
<dbReference type="InterPro" id="IPR046450">
    <property type="entry name" value="PA_dom_sf"/>
</dbReference>
<dbReference type="Gene3D" id="3.50.30.30">
    <property type="match status" value="1"/>
</dbReference>
<evidence type="ECO:0000259" key="4">
    <source>
        <dbReference type="Pfam" id="PF04253"/>
    </source>
</evidence>
<dbReference type="GO" id="GO:0009897">
    <property type="term" value="C:external side of plasma membrane"/>
    <property type="evidence" value="ECO:0007669"/>
    <property type="project" value="TreeGrafter"/>
</dbReference>
<dbReference type="SUPFAM" id="SSF52025">
    <property type="entry name" value="PA domain"/>
    <property type="match status" value="1"/>
</dbReference>
<dbReference type="InterPro" id="IPR003137">
    <property type="entry name" value="PA_domain"/>
</dbReference>
<dbReference type="Gene3D" id="1.20.930.40">
    <property type="entry name" value="Transferrin receptor-like, dimerisation domain"/>
    <property type="match status" value="1"/>
</dbReference>
<feature type="transmembrane region" description="Helical" evidence="2">
    <location>
        <begin position="77"/>
        <end position="98"/>
    </location>
</feature>
<reference evidence="6" key="2">
    <citation type="submission" date="2025-08" db="UniProtKB">
        <authorList>
            <consortium name="Ensembl"/>
        </authorList>
    </citation>
    <scope>IDENTIFICATION</scope>
</reference>
<evidence type="ECO:0000259" key="5">
    <source>
        <dbReference type="Pfam" id="PF04389"/>
    </source>
</evidence>
<feature type="domain" description="Transferrin receptor-like dimerisation" evidence="4">
    <location>
        <begin position="622"/>
        <end position="736"/>
    </location>
</feature>
<comment type="PTM">
    <text evidence="2">Stearoylated.</text>
</comment>
<name>A0A7N6B2F5_ANATE</name>
<dbReference type="SUPFAM" id="SSF47672">
    <property type="entry name" value="Transferrin receptor-like dimerisation domain"/>
    <property type="match status" value="1"/>
</dbReference>
<keyword evidence="2" id="KW-1133">Transmembrane helix</keyword>
<dbReference type="Gene3D" id="3.40.630.10">
    <property type="entry name" value="Zn peptidases"/>
    <property type="match status" value="1"/>
</dbReference>
<keyword evidence="7" id="KW-1185">Reference proteome</keyword>
<dbReference type="InterPro" id="IPR036757">
    <property type="entry name" value="TFR-like_dimer_dom_sf"/>
</dbReference>
<dbReference type="Pfam" id="PF02225">
    <property type="entry name" value="PA"/>
    <property type="match status" value="1"/>
</dbReference>
<dbReference type="GO" id="GO:0031623">
    <property type="term" value="P:receptor internalization"/>
    <property type="evidence" value="ECO:0007669"/>
    <property type="project" value="UniProtKB-UniRule"/>
</dbReference>
<comment type="function">
    <text evidence="2">Cellular uptake of iron occurs via receptor-mediated endocytosis of ligand-occupied transferrin receptor into specialized endosomes. Endosomal acidification leads to iron release. The apotransferrin-receptor complex is then recycled to the cell surface with a return to neutral pH and the concomitant loss of affinity of apotransferrin for its receptor. Transferrin receptor is necessary for development of erythrocytes and the nervous system. Acts as a lipid sensor that regulates mitochondrial fusion by regulating activation of the JNK pathway.</text>
</comment>
<dbReference type="Ensembl" id="ENSATET00000040491.2">
    <property type="protein sequence ID" value="ENSATEP00000057506.1"/>
    <property type="gene ID" value="ENSATEG00000002640.3"/>
</dbReference>
<evidence type="ECO:0000259" key="3">
    <source>
        <dbReference type="Pfam" id="PF02225"/>
    </source>
</evidence>
<sequence length="747" mass="82255">ADLKRGTIANGFNGEPHSYTRFNLTQNMEGDNSQVEMKLSSDVDEEVGGNGVGDHLNHNSNRKPYVAQKFGRTPKNLCFMAAAIFLIFLIGYLIGYLVHRKKDLSPSCSASALPFANPPPHETGAAPLMDWDKVKELLAQKLNANKFEAAFMEFNSENHQAGSPGDEDLANKVLTKFKEYGMNPWTDEHFVRVQDPPASGTNKITFKGTNFRPSGFLSYSPSGRVTGAVVYANFGEESDLDFLEDKNFNLTGKVVLVRAGKISFAEKVANAAKRKAAAVLICPGTTDDSIGDNIELFGHVHMGSGDPYTPGFPSFNHTQFPPVQSSGLPTIPAQTITKGMASNILRQLSGHEIPAQWKVFGSLGDEKDVITVEVNNTLTEKRINNIFGVIKGFVDADRYVVIGAKRDARGPGFAASTVGTSVLVELARSISDMVKNDGFKPRRSIVFASWSGGEYGSIGATEWLEGYLSSLSMKAFSYIDLDGIVTGRSTFKVAASPLLHSLIGSTIKEVNPQDLLRLDVHLIFELMLSTFCFLPSQDYQYFGTELDKWDKLNLITGAKVPHLTQVAAQFAGHIALRLVHDHLLRMDLAKYDKFIRAKVVQINVKVKNVQRMQPQLLPKALTMQWLFSASGSYSRASRSLAADIENSDLEDIEMCRILNDRIMTVERNFLSPYVSPRDSPFRHILLGFGPHTLGGLSDHLQALRSNNNNNSNADVELFRNQFALATWTLQGCANSLAGDIWSLDNEI</sequence>
<dbReference type="InterPro" id="IPR007484">
    <property type="entry name" value="Peptidase_M28"/>
</dbReference>
<comment type="subcellular location">
    <subcellularLocation>
        <location evidence="2">Cell membrane</location>
        <topology evidence="2">Single-pass type II membrane protein</topology>
    </subcellularLocation>
    <subcellularLocation>
        <location evidence="2">Melanosome</location>
    </subcellularLocation>
</comment>
<evidence type="ECO:0000313" key="6">
    <source>
        <dbReference type="Ensembl" id="ENSATEP00000057506.1"/>
    </source>
</evidence>
<protein>
    <recommendedName>
        <fullName evidence="2">Transferrin receptor protein 1</fullName>
    </recommendedName>
</protein>
<feature type="domain" description="PA" evidence="3">
    <location>
        <begin position="225"/>
        <end position="285"/>
    </location>
</feature>
<dbReference type="PANTHER" id="PTHR10404:SF26">
    <property type="entry name" value="TRANSFERRIN RECEPTOR PROTEIN 1"/>
    <property type="match status" value="1"/>
</dbReference>
<reference evidence="6" key="3">
    <citation type="submission" date="2025-09" db="UniProtKB">
        <authorList>
            <consortium name="Ensembl"/>
        </authorList>
    </citation>
    <scope>IDENTIFICATION</scope>
</reference>
<dbReference type="FunFam" id="1.20.930.40:FF:000002">
    <property type="entry name" value="Transferrin receptor protein 1"/>
    <property type="match status" value="1"/>
</dbReference>
<feature type="domain" description="Peptidase M28" evidence="5">
    <location>
        <begin position="385"/>
        <end position="510"/>
    </location>
</feature>
<reference evidence="6" key="1">
    <citation type="submission" date="2021-04" db="EMBL/GenBank/DDBJ databases">
        <authorList>
            <consortium name="Wellcome Sanger Institute Data Sharing"/>
        </authorList>
    </citation>
    <scope>NUCLEOTIDE SEQUENCE [LARGE SCALE GENOMIC DNA]</scope>
</reference>
<dbReference type="GO" id="GO:0004998">
    <property type="term" value="F:transferrin receptor activity"/>
    <property type="evidence" value="ECO:0007669"/>
    <property type="project" value="UniProtKB-UniRule"/>
</dbReference>
<dbReference type="GeneTree" id="ENSGT01030000234598"/>
<comment type="subunit">
    <text evidence="2">Homodimer; disulfide-linked.</text>
</comment>
<dbReference type="GO" id="GO:0033572">
    <property type="term" value="P:transferrin transport"/>
    <property type="evidence" value="ECO:0007669"/>
    <property type="project" value="UniProtKB-UniRule"/>
</dbReference>
<comment type="similarity">
    <text evidence="1 2">Belongs to the peptidase M28 family. M28B subfamily.</text>
</comment>
<keyword evidence="2" id="KW-0254">Endocytosis</keyword>
<dbReference type="Pfam" id="PF04389">
    <property type="entry name" value="Peptidase_M28"/>
    <property type="match status" value="1"/>
</dbReference>
<dbReference type="PANTHER" id="PTHR10404">
    <property type="entry name" value="N-ACETYLATED-ALPHA-LINKED ACIDIC DIPEPTIDASE"/>
    <property type="match status" value="1"/>
</dbReference>